<dbReference type="FunFam" id="3.40.50.410:FF:000003">
    <property type="entry name" value="Collagen type VI alpha 3 chain"/>
    <property type="match status" value="1"/>
</dbReference>
<protein>
    <submittedName>
        <fullName evidence="10">Collagen, type VI, alpha 4b</fullName>
    </submittedName>
</protein>
<keyword evidence="5" id="KW-0677">Repeat</keyword>
<keyword evidence="8" id="KW-0325">Glycoprotein</keyword>
<name>A0A4W4FJ29_ELEEL</name>
<dbReference type="InterPro" id="IPR002035">
    <property type="entry name" value="VWF_A"/>
</dbReference>
<reference evidence="10" key="5">
    <citation type="submission" date="2025-09" db="UniProtKB">
        <authorList>
            <consortium name="Ensembl"/>
        </authorList>
    </citation>
    <scope>IDENTIFICATION</scope>
</reference>
<evidence type="ECO:0000259" key="9">
    <source>
        <dbReference type="PROSITE" id="PS50234"/>
    </source>
</evidence>
<feature type="domain" description="VWFA" evidence="9">
    <location>
        <begin position="1138"/>
        <end position="1316"/>
    </location>
</feature>
<evidence type="ECO:0000313" key="10">
    <source>
        <dbReference type="Ensembl" id="ENSEEEP00000024179.2"/>
    </source>
</evidence>
<dbReference type="GO" id="GO:0007155">
    <property type="term" value="P:cell adhesion"/>
    <property type="evidence" value="ECO:0007669"/>
    <property type="project" value="UniProtKB-KW"/>
</dbReference>
<dbReference type="FunFam" id="3.40.50.410:FF:000004">
    <property type="entry name" value="collagen alpha-6(VI) chain"/>
    <property type="match status" value="4"/>
</dbReference>
<feature type="domain" description="VWFA" evidence="9">
    <location>
        <begin position="204"/>
        <end position="340"/>
    </location>
</feature>
<comment type="subcellular location">
    <subcellularLocation>
        <location evidence="1">Secreted</location>
        <location evidence="1">Extracellular space</location>
        <location evidence="1">Extracellular matrix</location>
    </subcellularLocation>
</comment>
<reference evidence="11" key="1">
    <citation type="journal article" date="2014" name="Science">
        <title>Nonhuman genetics. Genomic basis for the convergent evolution of electric organs.</title>
        <authorList>
            <person name="Gallant J.R."/>
            <person name="Traeger L.L."/>
            <person name="Volkening J.D."/>
            <person name="Moffett H."/>
            <person name="Chen P.H."/>
            <person name="Novina C.D."/>
            <person name="Phillips G.N.Jr."/>
            <person name="Anand R."/>
            <person name="Wells G.B."/>
            <person name="Pinch M."/>
            <person name="Guth R."/>
            <person name="Unguez G.A."/>
            <person name="Albert J.S."/>
            <person name="Zakon H.H."/>
            <person name="Samanta M.P."/>
            <person name="Sussman M.R."/>
        </authorList>
    </citation>
    <scope>NUCLEOTIDE SEQUENCE [LARGE SCALE GENOMIC DNA]</scope>
</reference>
<dbReference type="Ensembl" id="ENSEEET00000024456.2">
    <property type="protein sequence ID" value="ENSEEEP00000024179.2"/>
    <property type="gene ID" value="ENSEEEG00000011710.2"/>
</dbReference>
<dbReference type="GO" id="GO:0005581">
    <property type="term" value="C:collagen trimer"/>
    <property type="evidence" value="ECO:0007669"/>
    <property type="project" value="UniProtKB-KW"/>
</dbReference>
<reference evidence="10" key="3">
    <citation type="submission" date="2020-05" db="EMBL/GenBank/DDBJ databases">
        <title>Electrophorus electricus (electric eel) genome, fEleEle1, primary haplotype.</title>
        <authorList>
            <person name="Myers G."/>
            <person name="Meyer A."/>
            <person name="Fedrigo O."/>
            <person name="Formenti G."/>
            <person name="Rhie A."/>
            <person name="Tracey A."/>
            <person name="Sims Y."/>
            <person name="Jarvis E.D."/>
        </authorList>
    </citation>
    <scope>NUCLEOTIDE SEQUENCE [LARGE SCALE GENOMIC DNA]</scope>
</reference>
<dbReference type="Gene3D" id="3.40.50.410">
    <property type="entry name" value="von Willebrand factor, type A domain"/>
    <property type="match status" value="7"/>
</dbReference>
<dbReference type="PANTHER" id="PTHR24020:SF86">
    <property type="entry name" value="COLLAGEN, TYPE VI, ALPHA 4"/>
    <property type="match status" value="1"/>
</dbReference>
<keyword evidence="6" id="KW-0130">Cell adhesion</keyword>
<dbReference type="GeneTree" id="ENSGT00940000155619"/>
<dbReference type="InterPro" id="IPR050525">
    <property type="entry name" value="ECM_Assembly_Org"/>
</dbReference>
<keyword evidence="2" id="KW-0964">Secreted</keyword>
<evidence type="ECO:0000313" key="11">
    <source>
        <dbReference type="Proteomes" id="UP000314983"/>
    </source>
</evidence>
<keyword evidence="4" id="KW-0732">Signal</keyword>
<sequence length="1572" mass="174250">MTSTCTACQTSPPYIVLLVDSSDSVGDTNFAEIRRFLHTFVDRLEIGGDKVRVGLAQFSHAPYQEFLLDAYRDKANLLKQLENIMYHKGGTNIAKALDFIRESYFSQARKNVPRIAIVITNGNTNDTAEEAAQKLRQQGVVIFVIKTGQADATHLSTVANSPQEEFLFSVDTYQKLDGLVENLRRRVCNAVEDQLRALAMKFADIFVLVDSTALGKEAQQMKTFLARIVNQMNIGKDANRVGLAQFSKDVQVEFLFNTNKTKEEILSSIRSLQLKSKEPRRIGNAIEYARKNFFNTSAGSRISQGFKQHLLVMTAGKSDDNVLRPARVIKNEAVKVIDIASPKQSYNITCAELKFSSVFSECIAAEIADIVFIVDGSRNVGPENFHIIRTFLQNTIAALDVAMDKVRIAIVQYSDVPRADVYLNTFSDKKEILDYVKTLSYGRGKSNTGAALKFAKEQVFTKVRGSRQDQHVEQIAVVITEAKSADDVSSPAAELRRLGVKIFALGIKDINANEPQEIASYPSKKFLFNVESFPKLNALSSELMRSLCGNIKDAFVTLLKNITLHQGCKFTAEADMYFLLDESGSISYDDFDDMKAFILEFLHVFEIGPDQVRIGVVKFADKATPVFHLNTYNTKAKVQKAVKALFMEGGGTRTDLGLEEMIPLFKQAEQTRKKKVREFLIVITDGKSEHVGKPLKVHAEQLRKQNVTIYAIGVKDADKAELEDMSGSPKRTFFVNNYDALKEIKSKILKEICSFEACSDLLADVVFLIDGADEVDPVDFEQMKELIEFTVEKLPIRQNRVRLAVMQYSTHAKVEFALNAFYDKDKLQKEIMSIKQIGGRSFTGKALEEVAQAFEEADGGRANTLQFLVVVTDSLAKDNVTLPARALRDKNINIYAVGMGHANRDQLFEISGSRERVYLENNFGSMQNLGSEVIFKICNTGKPELVDIIFLVDVAGSINKESFQSMKSFMETLVSKSEVGAKRVRIGTITYADQPQSEFTLIQYSSKAEVLKSISELRSLGGRRNTAQALKYSLSYFAAGHGGRRAQNIPQVLLLITDGPVADTYDLTDWPVDLKDSEVNMFAIGVAGAREDELRSITLNNQRAFYVDTYQDLEALYKPITQELCNLTKPVCEKEEADLVILIDGSESISSLDWETVKITLINLVKKLEIAPDKWQVGVAQFSDKLLDHFYLNQYNNVAGVEQGIRDITQRRQGTHTWAALKLVQDYFKTEHGSRINKGVSQNLLLVTDGKANDEEDLQSLAQIRAKDIEIFAIGIGSNINQHELLKIAGSKERIFFESFESLPLKTTTTKVLQAICIPSVILSPHGCLVDIGIGFAVSQRTSTQPLLGPHTETLVAAAVQRLSTMGQLCCLSVDAAETRIGFRLVSGREGKIIDDFAFEEYDENVARKVLALRPAIPMAFNALLLNSFKQKFASSQAGVKVVILFTDGLHDTLEHLKKSSDSLRESGVSALLIVALDGNVDYQQLEFGRGFSYNKPLSISMLNVGNALQDQIKAVASAECCNVSCACSGDVGFSGFPGLPGLKGRRGLLGLNGTQGHQGCSGKRGIKVSQK</sequence>
<feature type="domain" description="VWFA" evidence="9">
    <location>
        <begin position="764"/>
        <end position="933"/>
    </location>
</feature>
<accession>A0A4W4FJ29</accession>
<dbReference type="PROSITE" id="PS50234">
    <property type="entry name" value="VWFA"/>
    <property type="match status" value="7"/>
</dbReference>
<keyword evidence="3" id="KW-0272">Extracellular matrix</keyword>
<keyword evidence="11" id="KW-1185">Reference proteome</keyword>
<dbReference type="PRINTS" id="PR00453">
    <property type="entry name" value="VWFADOMAIN"/>
</dbReference>
<reference evidence="10" key="4">
    <citation type="submission" date="2025-08" db="UniProtKB">
        <authorList>
            <consortium name="Ensembl"/>
        </authorList>
    </citation>
    <scope>IDENTIFICATION</scope>
</reference>
<keyword evidence="7" id="KW-0176">Collagen</keyword>
<organism evidence="10 11">
    <name type="scientific">Electrophorus electricus</name>
    <name type="common">Electric eel</name>
    <name type="synonym">Gymnotus electricus</name>
    <dbReference type="NCBI Taxonomy" id="8005"/>
    <lineage>
        <taxon>Eukaryota</taxon>
        <taxon>Metazoa</taxon>
        <taxon>Chordata</taxon>
        <taxon>Craniata</taxon>
        <taxon>Vertebrata</taxon>
        <taxon>Euteleostomi</taxon>
        <taxon>Actinopterygii</taxon>
        <taxon>Neopterygii</taxon>
        <taxon>Teleostei</taxon>
        <taxon>Ostariophysi</taxon>
        <taxon>Gymnotiformes</taxon>
        <taxon>Gymnotoidei</taxon>
        <taxon>Gymnotidae</taxon>
        <taxon>Electrophorus</taxon>
    </lineage>
</organism>
<dbReference type="PANTHER" id="PTHR24020">
    <property type="entry name" value="COLLAGEN ALPHA"/>
    <property type="match status" value="1"/>
</dbReference>
<evidence type="ECO:0000256" key="4">
    <source>
        <dbReference type="ARBA" id="ARBA00022729"/>
    </source>
</evidence>
<evidence type="ECO:0000256" key="6">
    <source>
        <dbReference type="ARBA" id="ARBA00022889"/>
    </source>
</evidence>
<dbReference type="SMART" id="SM00327">
    <property type="entry name" value="VWA"/>
    <property type="match status" value="7"/>
</dbReference>
<dbReference type="Pfam" id="PF00092">
    <property type="entry name" value="VWA"/>
    <property type="match status" value="7"/>
</dbReference>
<dbReference type="CDD" id="cd01450">
    <property type="entry name" value="vWFA_subfamily_ECM"/>
    <property type="match status" value="3"/>
</dbReference>
<evidence type="ECO:0000256" key="7">
    <source>
        <dbReference type="ARBA" id="ARBA00023119"/>
    </source>
</evidence>
<feature type="domain" description="VWFA" evidence="9">
    <location>
        <begin position="369"/>
        <end position="543"/>
    </location>
</feature>
<dbReference type="InterPro" id="IPR036465">
    <property type="entry name" value="vWFA_dom_sf"/>
</dbReference>
<evidence type="ECO:0000256" key="1">
    <source>
        <dbReference type="ARBA" id="ARBA00004498"/>
    </source>
</evidence>
<evidence type="ECO:0000256" key="8">
    <source>
        <dbReference type="ARBA" id="ARBA00023180"/>
    </source>
</evidence>
<evidence type="ECO:0000256" key="3">
    <source>
        <dbReference type="ARBA" id="ARBA00022530"/>
    </source>
</evidence>
<dbReference type="CDD" id="cd01472">
    <property type="entry name" value="vWA_collagen"/>
    <property type="match status" value="1"/>
</dbReference>
<dbReference type="SUPFAM" id="SSF53300">
    <property type="entry name" value="vWA-like"/>
    <property type="match status" value="8"/>
</dbReference>
<feature type="domain" description="VWFA" evidence="9">
    <location>
        <begin position="575"/>
        <end position="748"/>
    </location>
</feature>
<proteinExistence type="predicted"/>
<evidence type="ECO:0000256" key="5">
    <source>
        <dbReference type="ARBA" id="ARBA00022737"/>
    </source>
</evidence>
<reference evidence="11" key="2">
    <citation type="journal article" date="2017" name="Sci. Adv.">
        <title>A tail of two voltages: Proteomic comparison of the three electric organs of the electric eel.</title>
        <authorList>
            <person name="Traeger L.L."/>
            <person name="Sabat G."/>
            <person name="Barrett-Wilt G.A."/>
            <person name="Wells G.B."/>
            <person name="Sussman M.R."/>
        </authorList>
    </citation>
    <scope>NUCLEOTIDE SEQUENCE [LARGE SCALE GENOMIC DNA]</scope>
</reference>
<feature type="domain" description="VWFA" evidence="9">
    <location>
        <begin position="947"/>
        <end position="1120"/>
    </location>
</feature>
<feature type="domain" description="VWFA" evidence="9">
    <location>
        <begin position="14"/>
        <end position="183"/>
    </location>
</feature>
<evidence type="ECO:0000256" key="2">
    <source>
        <dbReference type="ARBA" id="ARBA00022525"/>
    </source>
</evidence>
<dbReference type="Proteomes" id="UP000314983">
    <property type="component" value="Chromosome 11"/>
</dbReference>